<accession>A0A4R1QCZ4</accession>
<dbReference type="OrthoDB" id="9776217at2"/>
<evidence type="ECO:0000259" key="1">
    <source>
        <dbReference type="SMART" id="SM00382"/>
    </source>
</evidence>
<dbReference type="EMBL" id="SLUM01000059">
    <property type="protein sequence ID" value="TCL48112.1"/>
    <property type="molecule type" value="Genomic_DNA"/>
</dbReference>
<dbReference type="STRING" id="1650663.GCA_001486665_03104"/>
<sequence>MRTKNELYREALRQVASRRQRAVTQAQERRAGALAALPRLGELEAQVRALGLRTMELAAKGAPEAERQAVAEQRRQTQADINRLLAENGYGPQSLEPRYVCPDCQDTGMVNGRLCPCVGKLARQLRWQEISEETPLSLCSFESMDLSLYPDAVDPATGENIRALMRDNLNYLQAYAREFDLKSANLLLYGNAGLGKTHAALSIAKIVLEKGFNVVYICAQNLFSQLERERFADSCPLLEAVMEADLLILDDLGTEYVNPYMSSCFYNLLNTRILEKRPTIYTTNIVDGKAFEARYTEKIASRLGGSCEPVLFLGQDIRGLKSRM</sequence>
<dbReference type="NCBIfam" id="NF005304">
    <property type="entry name" value="PRK06835.1"/>
    <property type="match status" value="1"/>
</dbReference>
<dbReference type="SMART" id="SM00382">
    <property type="entry name" value="AAA"/>
    <property type="match status" value="1"/>
</dbReference>
<protein>
    <submittedName>
        <fullName evidence="2">DNA replication protein DnaC</fullName>
    </submittedName>
</protein>
<proteinExistence type="predicted"/>
<dbReference type="Gene3D" id="3.40.50.300">
    <property type="entry name" value="P-loop containing nucleotide triphosphate hydrolases"/>
    <property type="match status" value="1"/>
</dbReference>
<dbReference type="InterPro" id="IPR002611">
    <property type="entry name" value="IstB_ATP-bd"/>
</dbReference>
<dbReference type="SUPFAM" id="SSF52540">
    <property type="entry name" value="P-loop containing nucleoside triphosphate hydrolases"/>
    <property type="match status" value="1"/>
</dbReference>
<dbReference type="PANTHER" id="PTHR30050:SF4">
    <property type="entry name" value="ATP-BINDING PROTEIN RV3427C IN INSERTION SEQUENCE-RELATED"/>
    <property type="match status" value="1"/>
</dbReference>
<dbReference type="PANTHER" id="PTHR30050">
    <property type="entry name" value="CHROMOSOMAL REPLICATION INITIATOR PROTEIN DNAA"/>
    <property type="match status" value="1"/>
</dbReference>
<dbReference type="CDD" id="cd00009">
    <property type="entry name" value="AAA"/>
    <property type="match status" value="1"/>
</dbReference>
<dbReference type="Pfam" id="PF01695">
    <property type="entry name" value="IstB_IS21"/>
    <property type="match status" value="1"/>
</dbReference>
<dbReference type="AlphaFoldDB" id="A0A4R1QCZ4"/>
<evidence type="ECO:0000313" key="2">
    <source>
        <dbReference type="EMBL" id="TCL48112.1"/>
    </source>
</evidence>
<dbReference type="RefSeq" id="WP_058966488.1">
    <property type="nucleotide sequence ID" value="NZ_CABKVM010000019.1"/>
</dbReference>
<dbReference type="InterPro" id="IPR003593">
    <property type="entry name" value="AAA+_ATPase"/>
</dbReference>
<dbReference type="GO" id="GO:0006260">
    <property type="term" value="P:DNA replication"/>
    <property type="evidence" value="ECO:0007669"/>
    <property type="project" value="TreeGrafter"/>
</dbReference>
<organism evidence="2 3">
    <name type="scientific">Allofournierella massiliensis</name>
    <dbReference type="NCBI Taxonomy" id="1650663"/>
    <lineage>
        <taxon>Bacteria</taxon>
        <taxon>Bacillati</taxon>
        <taxon>Bacillota</taxon>
        <taxon>Clostridia</taxon>
        <taxon>Eubacteriales</taxon>
        <taxon>Oscillospiraceae</taxon>
        <taxon>Allofournierella</taxon>
    </lineage>
</organism>
<feature type="domain" description="AAA+ ATPase" evidence="1">
    <location>
        <begin position="182"/>
        <end position="305"/>
    </location>
</feature>
<comment type="caution">
    <text evidence="2">The sequence shown here is derived from an EMBL/GenBank/DDBJ whole genome shotgun (WGS) entry which is preliminary data.</text>
</comment>
<evidence type="ECO:0000313" key="3">
    <source>
        <dbReference type="Proteomes" id="UP000295184"/>
    </source>
</evidence>
<reference evidence="2 3" key="1">
    <citation type="submission" date="2019-03" db="EMBL/GenBank/DDBJ databases">
        <title>Genomic Encyclopedia of Type Strains, Phase IV (KMG-IV): sequencing the most valuable type-strain genomes for metagenomic binning, comparative biology and taxonomic classification.</title>
        <authorList>
            <person name="Goeker M."/>
        </authorList>
    </citation>
    <scope>NUCLEOTIDE SEQUENCE [LARGE SCALE GENOMIC DNA]</scope>
    <source>
        <strain evidence="2 3">DSM 100451</strain>
    </source>
</reference>
<name>A0A4R1QCZ4_9FIRM</name>
<dbReference type="GO" id="GO:0005524">
    <property type="term" value="F:ATP binding"/>
    <property type="evidence" value="ECO:0007669"/>
    <property type="project" value="InterPro"/>
</dbReference>
<dbReference type="InterPro" id="IPR027417">
    <property type="entry name" value="P-loop_NTPase"/>
</dbReference>
<dbReference type="Proteomes" id="UP000295184">
    <property type="component" value="Unassembled WGS sequence"/>
</dbReference>
<gene>
    <name evidence="2" type="ORF">EDD77_1593</name>
</gene>